<dbReference type="Proteomes" id="UP000839052">
    <property type="component" value="Chromosome"/>
</dbReference>
<protein>
    <submittedName>
        <fullName evidence="2">Uncharacterized protein</fullName>
    </submittedName>
</protein>
<evidence type="ECO:0000313" key="3">
    <source>
        <dbReference type="Proteomes" id="UP000839052"/>
    </source>
</evidence>
<gene>
    <name evidence="2" type="ORF">NTG6680_1113</name>
</gene>
<evidence type="ECO:0000256" key="1">
    <source>
        <dbReference type="SAM" id="MobiDB-lite"/>
    </source>
</evidence>
<dbReference type="EMBL" id="OU912926">
    <property type="protein sequence ID" value="CAG9932366.1"/>
    <property type="molecule type" value="Genomic_DNA"/>
</dbReference>
<proteinExistence type="predicted"/>
<feature type="region of interest" description="Disordered" evidence="1">
    <location>
        <begin position="1"/>
        <end position="80"/>
    </location>
</feature>
<organism evidence="2 3">
    <name type="scientific">Candidatus Nitrotoga arctica</name>
    <dbReference type="NCBI Taxonomy" id="453162"/>
    <lineage>
        <taxon>Bacteria</taxon>
        <taxon>Pseudomonadati</taxon>
        <taxon>Pseudomonadota</taxon>
        <taxon>Betaproteobacteria</taxon>
        <taxon>Nitrosomonadales</taxon>
        <taxon>Gallionellaceae</taxon>
        <taxon>Candidatus Nitrotoga</taxon>
    </lineage>
</organism>
<accession>A0ABM8YYA2</accession>
<name>A0ABM8YYA2_9PROT</name>
<reference evidence="2 3" key="1">
    <citation type="submission" date="2021-10" db="EMBL/GenBank/DDBJ databases">
        <authorList>
            <person name="Koch H."/>
        </authorList>
    </citation>
    <scope>NUCLEOTIDE SEQUENCE [LARGE SCALE GENOMIC DNA]</scope>
    <source>
        <strain evidence="2">6680</strain>
    </source>
</reference>
<keyword evidence="3" id="KW-1185">Reference proteome</keyword>
<sequence>MTGLIRDYFGPIPASAGETAKNVESRKQDRAYPRERGGNANGDGKGWKQQGLSPRARGKRNHVANANVNYGPIPASAGET</sequence>
<evidence type="ECO:0000313" key="2">
    <source>
        <dbReference type="EMBL" id="CAG9932366.1"/>
    </source>
</evidence>
<feature type="compositionally biased region" description="Basic and acidic residues" evidence="1">
    <location>
        <begin position="21"/>
        <end position="37"/>
    </location>
</feature>